<evidence type="ECO:0000313" key="12">
    <source>
        <dbReference type="EMBL" id="KAJ0988887.1"/>
    </source>
</evidence>
<dbReference type="Gene3D" id="1.10.510.10">
    <property type="entry name" value="Transferase(Phosphotransferase) domain 1"/>
    <property type="match status" value="2"/>
</dbReference>
<evidence type="ECO:0000256" key="2">
    <source>
        <dbReference type="ARBA" id="ARBA00012409"/>
    </source>
</evidence>
<keyword evidence="5 9" id="KW-0547">Nucleotide-binding</keyword>
<dbReference type="SUPFAM" id="SSF56112">
    <property type="entry name" value="Protein kinase-like (PK-like)"/>
    <property type="match status" value="2"/>
</dbReference>
<evidence type="ECO:0000256" key="9">
    <source>
        <dbReference type="PROSITE-ProRule" id="PRU10141"/>
    </source>
</evidence>
<evidence type="ECO:0000313" key="13">
    <source>
        <dbReference type="Proteomes" id="UP001085076"/>
    </source>
</evidence>
<dbReference type="GO" id="GO:0005524">
    <property type="term" value="F:ATP binding"/>
    <property type="evidence" value="ECO:0007669"/>
    <property type="project" value="UniProtKB-UniRule"/>
</dbReference>
<feature type="binding site" evidence="9">
    <location>
        <position position="338"/>
    </location>
    <ligand>
        <name>ATP</name>
        <dbReference type="ChEBI" id="CHEBI:30616"/>
    </ligand>
</feature>
<comment type="catalytic activity">
    <reaction evidence="8">
        <text>[DNA-directed RNA polymerase] + ATP = phospho-[DNA-directed RNA polymerase] + ADP + H(+)</text>
        <dbReference type="Rhea" id="RHEA:10216"/>
        <dbReference type="Rhea" id="RHEA-COMP:11321"/>
        <dbReference type="Rhea" id="RHEA-COMP:11322"/>
        <dbReference type="ChEBI" id="CHEBI:15378"/>
        <dbReference type="ChEBI" id="CHEBI:30616"/>
        <dbReference type="ChEBI" id="CHEBI:43176"/>
        <dbReference type="ChEBI" id="CHEBI:68546"/>
        <dbReference type="ChEBI" id="CHEBI:456216"/>
        <dbReference type="EC" id="2.7.11.23"/>
    </reaction>
</comment>
<dbReference type="Pfam" id="PF00069">
    <property type="entry name" value="Pkinase"/>
    <property type="match status" value="2"/>
</dbReference>
<dbReference type="Gene3D" id="3.30.200.20">
    <property type="entry name" value="Phosphorylase Kinase, domain 1"/>
    <property type="match status" value="2"/>
</dbReference>
<organism evidence="12 13">
    <name type="scientific">Dioscorea zingiberensis</name>
    <dbReference type="NCBI Taxonomy" id="325984"/>
    <lineage>
        <taxon>Eukaryota</taxon>
        <taxon>Viridiplantae</taxon>
        <taxon>Streptophyta</taxon>
        <taxon>Embryophyta</taxon>
        <taxon>Tracheophyta</taxon>
        <taxon>Spermatophyta</taxon>
        <taxon>Magnoliopsida</taxon>
        <taxon>Liliopsida</taxon>
        <taxon>Dioscoreales</taxon>
        <taxon>Dioscoreaceae</taxon>
        <taxon>Dioscorea</taxon>
    </lineage>
</organism>
<keyword evidence="4" id="KW-0808">Transferase</keyword>
<accession>A0A9D5DEF7</accession>
<dbReference type="InterPro" id="IPR050108">
    <property type="entry name" value="CDK"/>
</dbReference>
<reference evidence="12" key="1">
    <citation type="submission" date="2021-03" db="EMBL/GenBank/DDBJ databases">
        <authorList>
            <person name="Li Z."/>
            <person name="Yang C."/>
        </authorList>
    </citation>
    <scope>NUCLEOTIDE SEQUENCE</scope>
    <source>
        <strain evidence="12">Dzin_1.0</strain>
        <tissue evidence="12">Leaf</tissue>
    </source>
</reference>
<gene>
    <name evidence="12" type="ORF">J5N97_007243</name>
</gene>
<dbReference type="FunFam" id="1.10.510.10:FF:000624">
    <property type="entry name" value="Mitogen-activated protein kinase"/>
    <property type="match status" value="1"/>
</dbReference>
<keyword evidence="3" id="KW-0723">Serine/threonine-protein kinase</keyword>
<protein>
    <recommendedName>
        <fullName evidence="2">[RNA-polymerase]-subunit kinase</fullName>
        <ecNumber evidence="2">2.7.11.23</ecNumber>
    </recommendedName>
</protein>
<dbReference type="InterPro" id="IPR008271">
    <property type="entry name" value="Ser/Thr_kinase_AS"/>
</dbReference>
<dbReference type="EMBL" id="JAGGNH010000001">
    <property type="protein sequence ID" value="KAJ0988887.1"/>
    <property type="molecule type" value="Genomic_DNA"/>
</dbReference>
<evidence type="ECO:0000259" key="11">
    <source>
        <dbReference type="PROSITE" id="PS50011"/>
    </source>
</evidence>
<dbReference type="OrthoDB" id="2158884at2759"/>
<evidence type="ECO:0000256" key="1">
    <source>
        <dbReference type="ARBA" id="ARBA00006485"/>
    </source>
</evidence>
<dbReference type="GO" id="GO:0008353">
    <property type="term" value="F:RNA polymerase II CTD heptapeptide repeat kinase activity"/>
    <property type="evidence" value="ECO:0007669"/>
    <property type="project" value="UniProtKB-EC"/>
</dbReference>
<proteinExistence type="inferred from homology"/>
<dbReference type="InterPro" id="IPR000719">
    <property type="entry name" value="Prot_kinase_dom"/>
</dbReference>
<dbReference type="FunFam" id="1.10.510.10:FF:000611">
    <property type="entry name" value="CMGC family protein kinase"/>
    <property type="match status" value="1"/>
</dbReference>
<evidence type="ECO:0000256" key="4">
    <source>
        <dbReference type="ARBA" id="ARBA00022679"/>
    </source>
</evidence>
<dbReference type="EC" id="2.7.11.23" evidence="2"/>
<comment type="caution">
    <text evidence="12">The sequence shown here is derived from an EMBL/GenBank/DDBJ whole genome shotgun (WGS) entry which is preliminary data.</text>
</comment>
<dbReference type="PANTHER" id="PTHR24056">
    <property type="entry name" value="CELL DIVISION PROTEIN KINASE"/>
    <property type="match status" value="1"/>
</dbReference>
<dbReference type="AlphaFoldDB" id="A0A9D5DEF7"/>
<evidence type="ECO:0000256" key="10">
    <source>
        <dbReference type="SAM" id="MobiDB-lite"/>
    </source>
</evidence>
<dbReference type="PROSITE" id="PS00108">
    <property type="entry name" value="PROTEIN_KINASE_ST"/>
    <property type="match status" value="1"/>
</dbReference>
<feature type="region of interest" description="Disordered" evidence="10">
    <location>
        <begin position="283"/>
        <end position="303"/>
    </location>
</feature>
<dbReference type="InterPro" id="IPR017441">
    <property type="entry name" value="Protein_kinase_ATP_BS"/>
</dbReference>
<name>A0A9D5DEF7_9LILI</name>
<sequence>MSNRGSQEAGDGQNHKPENCKLVKELGSGTYGTVYEVTDITTGNTVAVKRINFFMHYNEDDAICTARREIDILSSCHHPNIISFKDSFIDHNKQTVFIVMEHAGTDLRTYLNNHNKHERMKESTVKGLVFQLLSGVAYLHSKKMVHRDLKPDNLLLKDKLELKICDFGLSKRLEVVRDHGECDQLSRVVVSRWYRSPELLLGVEKYTTGIDVWSVGCIMAEMVMNKVLFPGVSEVDQLNRIFLVMGSPELETWPGLDELEMGRVVLRGRRRYNRLRSNVPARGEIKKETMSSKGSQEAGDGQNHKLENYKLVKELGSGTYGTVYQATDITTGNTVAVKRIHFFMHYNEDDAICTARREIDILSSCHHPNIISFKTSFIDHDHHAVFLVTEHASTDLKTYLARNKHNHEHMKEPTVKKLMRQLLRGVAYLHSNRTLHRDLKPQNILLVDNAEEDQQLKICDFGLSKRLGVQDNGECGDQHSQTVATRWYRSPELLLGEKKYMTEIDVWSVGCIMAEMATKRVLFPGTTEISQLHRILTAMSLSEFETWPGFDQLKKDRAFMDGRRRYRPLRSRVPESVMSDVGFDLLKKLLALNPERRITAKDALEHAWFNEEFEKLSLS</sequence>
<dbReference type="PROSITE" id="PS00107">
    <property type="entry name" value="PROTEIN_KINASE_ATP"/>
    <property type="match status" value="2"/>
</dbReference>
<dbReference type="Proteomes" id="UP001085076">
    <property type="component" value="Miscellaneous, Linkage group lg01"/>
</dbReference>
<dbReference type="GO" id="GO:0005634">
    <property type="term" value="C:nucleus"/>
    <property type="evidence" value="ECO:0007669"/>
    <property type="project" value="TreeGrafter"/>
</dbReference>
<dbReference type="SMART" id="SM00220">
    <property type="entry name" value="S_TKc"/>
    <property type="match status" value="2"/>
</dbReference>
<keyword evidence="7 9" id="KW-0067">ATP-binding</keyword>
<feature type="domain" description="Protein kinase" evidence="11">
    <location>
        <begin position="20"/>
        <end position="290"/>
    </location>
</feature>
<evidence type="ECO:0000256" key="6">
    <source>
        <dbReference type="ARBA" id="ARBA00022777"/>
    </source>
</evidence>
<feature type="binding site" evidence="9">
    <location>
        <position position="49"/>
    </location>
    <ligand>
        <name>ATP</name>
        <dbReference type="ChEBI" id="CHEBI:30616"/>
    </ligand>
</feature>
<feature type="domain" description="Protein kinase" evidence="11">
    <location>
        <begin position="309"/>
        <end position="609"/>
    </location>
</feature>
<evidence type="ECO:0000256" key="7">
    <source>
        <dbReference type="ARBA" id="ARBA00022840"/>
    </source>
</evidence>
<evidence type="ECO:0000256" key="5">
    <source>
        <dbReference type="ARBA" id="ARBA00022741"/>
    </source>
</evidence>
<reference evidence="12" key="2">
    <citation type="journal article" date="2022" name="Hortic Res">
        <title>The genome of Dioscorea zingiberensis sheds light on the biosynthesis, origin and evolution of the medicinally important diosgenin saponins.</title>
        <authorList>
            <person name="Li Y."/>
            <person name="Tan C."/>
            <person name="Li Z."/>
            <person name="Guo J."/>
            <person name="Li S."/>
            <person name="Chen X."/>
            <person name="Wang C."/>
            <person name="Dai X."/>
            <person name="Yang H."/>
            <person name="Song W."/>
            <person name="Hou L."/>
            <person name="Xu J."/>
            <person name="Tong Z."/>
            <person name="Xu A."/>
            <person name="Yuan X."/>
            <person name="Wang W."/>
            <person name="Yang Q."/>
            <person name="Chen L."/>
            <person name="Sun Z."/>
            <person name="Wang K."/>
            <person name="Pan B."/>
            <person name="Chen J."/>
            <person name="Bao Y."/>
            <person name="Liu F."/>
            <person name="Qi X."/>
            <person name="Gang D.R."/>
            <person name="Wen J."/>
            <person name="Li J."/>
        </authorList>
    </citation>
    <scope>NUCLEOTIDE SEQUENCE</scope>
    <source>
        <strain evidence="12">Dzin_1.0</strain>
    </source>
</reference>
<dbReference type="InterPro" id="IPR011009">
    <property type="entry name" value="Kinase-like_dom_sf"/>
</dbReference>
<evidence type="ECO:0000256" key="3">
    <source>
        <dbReference type="ARBA" id="ARBA00022527"/>
    </source>
</evidence>
<comment type="similarity">
    <text evidence="1">Belongs to the protein kinase superfamily. CMGC Ser/Thr protein kinase family. CDC2/CDKX subfamily.</text>
</comment>
<keyword evidence="6" id="KW-0418">Kinase</keyword>
<dbReference type="PROSITE" id="PS50011">
    <property type="entry name" value="PROTEIN_KINASE_DOM"/>
    <property type="match status" value="2"/>
</dbReference>
<keyword evidence="13" id="KW-1185">Reference proteome</keyword>
<evidence type="ECO:0000256" key="8">
    <source>
        <dbReference type="ARBA" id="ARBA00049280"/>
    </source>
</evidence>